<feature type="non-terminal residue" evidence="1">
    <location>
        <position position="1"/>
    </location>
</feature>
<sequence>ISLAETGDNIFDHYQKYKATPEIFGEIDLNVFGLNFNDLIFNNINDIIYDRYHTQSLLASDLFSSCKGPEIYASNLKDVLESSFEENTKNYCAFLKLIPLLPQNNSLYINLSELTDSGPFQTKFNLILQKHNIKLVSPYPPEFISSIHPNKYNLSKIDNHPSVEANRYYTDVLYQEITTNPKWGFIKNE</sequence>
<protein>
    <submittedName>
        <fullName evidence="1">Uncharacterized protein</fullName>
    </submittedName>
</protein>
<gene>
    <name evidence="1" type="ORF">US68_C0012G0040</name>
</gene>
<dbReference type="AlphaFoldDB" id="A0A0G0IF91"/>
<accession>A0A0G0IF91</accession>
<evidence type="ECO:0000313" key="2">
    <source>
        <dbReference type="Proteomes" id="UP000034231"/>
    </source>
</evidence>
<dbReference type="Proteomes" id="UP000034231">
    <property type="component" value="Unassembled WGS sequence"/>
</dbReference>
<name>A0A0G0IF91_9BACT</name>
<organism evidence="1 2">
    <name type="scientific">Candidatus Shapirobacteria bacterium GW2011_GWE1_38_10</name>
    <dbReference type="NCBI Taxonomy" id="1618488"/>
    <lineage>
        <taxon>Bacteria</taxon>
        <taxon>Candidatus Shapironibacteriota</taxon>
    </lineage>
</organism>
<evidence type="ECO:0000313" key="1">
    <source>
        <dbReference type="EMBL" id="KKQ49645.1"/>
    </source>
</evidence>
<proteinExistence type="predicted"/>
<comment type="caution">
    <text evidence="1">The sequence shown here is derived from an EMBL/GenBank/DDBJ whole genome shotgun (WGS) entry which is preliminary data.</text>
</comment>
<reference evidence="1 2" key="1">
    <citation type="journal article" date="2015" name="Nature">
        <title>rRNA introns, odd ribosomes, and small enigmatic genomes across a large radiation of phyla.</title>
        <authorList>
            <person name="Brown C.T."/>
            <person name="Hug L.A."/>
            <person name="Thomas B.C."/>
            <person name="Sharon I."/>
            <person name="Castelle C.J."/>
            <person name="Singh A."/>
            <person name="Wilkins M.J."/>
            <person name="Williams K.H."/>
            <person name="Banfield J.F."/>
        </authorList>
    </citation>
    <scope>NUCLEOTIDE SEQUENCE [LARGE SCALE GENOMIC DNA]</scope>
</reference>
<dbReference type="EMBL" id="LBTX01000012">
    <property type="protein sequence ID" value="KKQ49645.1"/>
    <property type="molecule type" value="Genomic_DNA"/>
</dbReference>